<dbReference type="GO" id="GO:0016020">
    <property type="term" value="C:membrane"/>
    <property type="evidence" value="ECO:0007669"/>
    <property type="project" value="TreeGrafter"/>
</dbReference>
<reference evidence="4 5" key="1">
    <citation type="submission" date="2018-06" db="EMBL/GenBank/DDBJ databases">
        <title>Genomic Encyclopedia of Type Strains, Phase IV (KMG-IV): sequencing the most valuable type-strain genomes for metagenomic binning, comparative biology and taxonomic classification.</title>
        <authorList>
            <person name="Goeker M."/>
        </authorList>
    </citation>
    <scope>NUCLEOTIDE SEQUENCE [LARGE SCALE GENOMIC DNA]</scope>
    <source>
        <strain evidence="4 5">DSM 25520</strain>
    </source>
</reference>
<dbReference type="Pfam" id="PF00501">
    <property type="entry name" value="AMP-binding"/>
    <property type="match status" value="1"/>
</dbReference>
<evidence type="ECO:0000313" key="4">
    <source>
        <dbReference type="EMBL" id="RBP39463.1"/>
    </source>
</evidence>
<dbReference type="SUPFAM" id="SSF56801">
    <property type="entry name" value="Acetyl-CoA synthetase-like"/>
    <property type="match status" value="1"/>
</dbReference>
<feature type="domain" description="AMP-dependent synthetase/ligase" evidence="3">
    <location>
        <begin position="22"/>
        <end position="261"/>
    </location>
</feature>
<sequence length="456" mass="49143">MPPDTELVFLEGAMAGRPSTRYDELANTPVTQQVAQAHEAVKPDTVAKFLFTSGSTKLPKAVINTHGMLTCNQQMFLQCYPFLTGQPPVLVDWMPWHHTGAGNHNFGLVLYHGGSLYIDEGKPTVDGMAQTISNLKEVAPTIYYSVPKGLEMLAQAMKTDLALRDRFFSRLCNLFPQGAAMSAPLKHTLDELAVASCGMRIPMTASLGMTETAPFALSAHLPDWQAGIIGTPPPGLDVKLVPQGDKLEVRYRGPSIMPGYWRQPELTAEAFDDEGFLCSGDAARFVDDNAREQGLRYDGRIAEDFKLASGTWVNVGALRQRVIAAGAPHIHDIVLTGHDRDELGMLIFLLPTASSLATHTAPNAGAAAIAGDPGVQAWAQSLLDSLAENSAGSSQFIGRAMVLRDPPLMDLGEMTDKGSINQRSVLKTRAALVEQLYAAEPGSGTLLVRRSRIPAV</sequence>
<organism evidence="4 5">
    <name type="scientific">Eoetvoesiella caeni</name>
    <dbReference type="NCBI Taxonomy" id="645616"/>
    <lineage>
        <taxon>Bacteria</taxon>
        <taxon>Pseudomonadati</taxon>
        <taxon>Pseudomonadota</taxon>
        <taxon>Betaproteobacteria</taxon>
        <taxon>Burkholderiales</taxon>
        <taxon>Alcaligenaceae</taxon>
        <taxon>Eoetvoesiella</taxon>
    </lineage>
</organism>
<dbReference type="RefSeq" id="WP_242341813.1">
    <property type="nucleotide sequence ID" value="NZ_JACCEU010000003.1"/>
</dbReference>
<dbReference type="PANTHER" id="PTHR43272">
    <property type="entry name" value="LONG-CHAIN-FATTY-ACID--COA LIGASE"/>
    <property type="match status" value="1"/>
</dbReference>
<dbReference type="GO" id="GO:0005524">
    <property type="term" value="F:ATP binding"/>
    <property type="evidence" value="ECO:0007669"/>
    <property type="project" value="UniProtKB-KW"/>
</dbReference>
<gene>
    <name evidence="4" type="ORF">DFR37_105259</name>
</gene>
<dbReference type="EMBL" id="QNRQ01000005">
    <property type="protein sequence ID" value="RBP39463.1"/>
    <property type="molecule type" value="Genomic_DNA"/>
</dbReference>
<dbReference type="Pfam" id="PF23562">
    <property type="entry name" value="AMP-binding_C_3"/>
    <property type="match status" value="1"/>
</dbReference>
<evidence type="ECO:0000313" key="5">
    <source>
        <dbReference type="Proteomes" id="UP000253628"/>
    </source>
</evidence>
<dbReference type="InterPro" id="IPR042099">
    <property type="entry name" value="ANL_N_sf"/>
</dbReference>
<evidence type="ECO:0000256" key="2">
    <source>
        <dbReference type="ARBA" id="ARBA00022840"/>
    </source>
</evidence>
<proteinExistence type="predicted"/>
<dbReference type="PANTHER" id="PTHR43272:SF33">
    <property type="entry name" value="AMP-BINDING DOMAIN-CONTAINING PROTEIN-RELATED"/>
    <property type="match status" value="1"/>
</dbReference>
<dbReference type="Proteomes" id="UP000253628">
    <property type="component" value="Unassembled WGS sequence"/>
</dbReference>
<dbReference type="AlphaFoldDB" id="A0A366HCR9"/>
<accession>A0A366HCR9</accession>
<keyword evidence="5" id="KW-1185">Reference proteome</keyword>
<name>A0A366HCR9_9BURK</name>
<keyword evidence="1" id="KW-0547">Nucleotide-binding</keyword>
<protein>
    <submittedName>
        <fullName evidence="4">Feruloyl-CoA synthase</fullName>
    </submittedName>
</protein>
<keyword evidence="2" id="KW-0067">ATP-binding</keyword>
<evidence type="ECO:0000256" key="1">
    <source>
        <dbReference type="ARBA" id="ARBA00022741"/>
    </source>
</evidence>
<comment type="caution">
    <text evidence="4">The sequence shown here is derived from an EMBL/GenBank/DDBJ whole genome shotgun (WGS) entry which is preliminary data.</text>
</comment>
<dbReference type="GO" id="GO:0004467">
    <property type="term" value="F:long-chain fatty acid-CoA ligase activity"/>
    <property type="evidence" value="ECO:0007669"/>
    <property type="project" value="TreeGrafter"/>
</dbReference>
<dbReference type="InterPro" id="IPR000873">
    <property type="entry name" value="AMP-dep_synth/lig_dom"/>
</dbReference>
<dbReference type="Gene3D" id="3.40.50.12780">
    <property type="entry name" value="N-terminal domain of ligase-like"/>
    <property type="match status" value="1"/>
</dbReference>
<evidence type="ECO:0000259" key="3">
    <source>
        <dbReference type="Pfam" id="PF00501"/>
    </source>
</evidence>